<dbReference type="Proteomes" id="UP000189796">
    <property type="component" value="Chromosome I"/>
</dbReference>
<proteinExistence type="predicted"/>
<evidence type="ECO:0000256" key="1">
    <source>
        <dbReference type="SAM" id="Phobius"/>
    </source>
</evidence>
<reference evidence="2 3" key="1">
    <citation type="submission" date="2016-11" db="EMBL/GenBank/DDBJ databases">
        <authorList>
            <person name="Jaros S."/>
            <person name="Januszkiewicz K."/>
            <person name="Wedrychowicz H."/>
        </authorList>
    </citation>
    <scope>NUCLEOTIDE SEQUENCE [LARGE SCALE GENOMIC DNA]</scope>
    <source>
        <strain evidence="2 3">GAS138</strain>
    </source>
</reference>
<name>A0A1M5JB88_9BRAD</name>
<dbReference type="RefSeq" id="WP_079600534.1">
    <property type="nucleotide sequence ID" value="NZ_LT670817.1"/>
</dbReference>
<dbReference type="EMBL" id="LT670817">
    <property type="protein sequence ID" value="SHG37817.1"/>
    <property type="molecule type" value="Genomic_DNA"/>
</dbReference>
<feature type="transmembrane region" description="Helical" evidence="1">
    <location>
        <begin position="7"/>
        <end position="28"/>
    </location>
</feature>
<organism evidence="2 3">
    <name type="scientific">Bradyrhizobium erythrophlei</name>
    <dbReference type="NCBI Taxonomy" id="1437360"/>
    <lineage>
        <taxon>Bacteria</taxon>
        <taxon>Pseudomonadati</taxon>
        <taxon>Pseudomonadota</taxon>
        <taxon>Alphaproteobacteria</taxon>
        <taxon>Hyphomicrobiales</taxon>
        <taxon>Nitrobacteraceae</taxon>
        <taxon>Bradyrhizobium</taxon>
    </lineage>
</organism>
<dbReference type="OrthoDB" id="8254788at2"/>
<evidence type="ECO:0000313" key="3">
    <source>
        <dbReference type="Proteomes" id="UP000189796"/>
    </source>
</evidence>
<gene>
    <name evidence="2" type="ORF">SAMN05443248_1336</name>
</gene>
<accession>A0A1M5JB88</accession>
<keyword evidence="1" id="KW-0812">Transmembrane</keyword>
<evidence type="ECO:0000313" key="2">
    <source>
        <dbReference type="EMBL" id="SHG37817.1"/>
    </source>
</evidence>
<keyword evidence="1" id="KW-1133">Transmembrane helix</keyword>
<sequence>MKRIATWVFYGVGALAIGYLALYAYAAFTGRELQPGDPIHIFRKPDAPNYSAATDGAFG</sequence>
<dbReference type="AlphaFoldDB" id="A0A1M5JB88"/>
<keyword evidence="1" id="KW-0472">Membrane</keyword>
<protein>
    <submittedName>
        <fullName evidence="2">Uncharacterized protein</fullName>
    </submittedName>
</protein>